<proteinExistence type="predicted"/>
<evidence type="ECO:0000256" key="6">
    <source>
        <dbReference type="SAM" id="Phobius"/>
    </source>
</evidence>
<keyword evidence="5 6" id="KW-0472">Membrane</keyword>
<accession>A0A6J6R943</accession>
<gene>
    <name evidence="8" type="ORF">UFOPK2683_00570</name>
</gene>
<dbReference type="InterPro" id="IPR049453">
    <property type="entry name" value="Memb_transporter_dom"/>
</dbReference>
<name>A0A6J6R943_9ZZZZ</name>
<dbReference type="AlphaFoldDB" id="A0A6J6R943"/>
<evidence type="ECO:0000256" key="5">
    <source>
        <dbReference type="ARBA" id="ARBA00023136"/>
    </source>
</evidence>
<dbReference type="GO" id="GO:0005886">
    <property type="term" value="C:plasma membrane"/>
    <property type="evidence" value="ECO:0007669"/>
    <property type="project" value="UniProtKB-SubCell"/>
</dbReference>
<feature type="transmembrane region" description="Helical" evidence="6">
    <location>
        <begin position="358"/>
        <end position="380"/>
    </location>
</feature>
<dbReference type="PANTHER" id="PTHR30509">
    <property type="entry name" value="P-HYDROXYBENZOIC ACID EFFLUX PUMP SUBUNIT-RELATED"/>
    <property type="match status" value="1"/>
</dbReference>
<evidence type="ECO:0000313" key="8">
    <source>
        <dbReference type="EMBL" id="CAB4720367.1"/>
    </source>
</evidence>
<evidence type="ECO:0000256" key="2">
    <source>
        <dbReference type="ARBA" id="ARBA00022475"/>
    </source>
</evidence>
<comment type="subcellular location">
    <subcellularLocation>
        <location evidence="1">Cell membrane</location>
        <topology evidence="1">Multi-pass membrane protein</topology>
    </subcellularLocation>
</comment>
<feature type="transmembrane region" description="Helical" evidence="6">
    <location>
        <begin position="435"/>
        <end position="468"/>
    </location>
</feature>
<feature type="transmembrane region" description="Helical" evidence="6">
    <location>
        <begin position="69"/>
        <end position="88"/>
    </location>
</feature>
<dbReference type="PANTHER" id="PTHR30509:SF9">
    <property type="entry name" value="MULTIDRUG RESISTANCE PROTEIN MDTO"/>
    <property type="match status" value="1"/>
</dbReference>
<feature type="transmembrane region" description="Helical" evidence="6">
    <location>
        <begin position="29"/>
        <end position="57"/>
    </location>
</feature>
<reference evidence="8" key="1">
    <citation type="submission" date="2020-05" db="EMBL/GenBank/DDBJ databases">
        <authorList>
            <person name="Chiriac C."/>
            <person name="Salcher M."/>
            <person name="Ghai R."/>
            <person name="Kavagutti S V."/>
        </authorList>
    </citation>
    <scope>NUCLEOTIDE SEQUENCE</scope>
</reference>
<feature type="transmembrane region" description="Helical" evidence="6">
    <location>
        <begin position="120"/>
        <end position="137"/>
    </location>
</feature>
<dbReference type="EMBL" id="CAEZYK010000023">
    <property type="protein sequence ID" value="CAB4720367.1"/>
    <property type="molecule type" value="Genomic_DNA"/>
</dbReference>
<evidence type="ECO:0000259" key="7">
    <source>
        <dbReference type="Pfam" id="PF13515"/>
    </source>
</evidence>
<evidence type="ECO:0000256" key="1">
    <source>
        <dbReference type="ARBA" id="ARBA00004651"/>
    </source>
</evidence>
<feature type="transmembrane region" description="Helical" evidence="6">
    <location>
        <begin position="407"/>
        <end position="428"/>
    </location>
</feature>
<sequence>MSLINEIGRGTIAVEKAQIALTNPLRSSVVILIGVGCAIGVGEPLATLPLAIGALFVQMDDPGGPFSRRATVMLWASVWMALATLVGGLVSNDFATHFVIAIPIAFVCAYASAAGPRASLTGVLCLVCFSIFSGTPIELLDSFTNAELLLLGGLLQTLVTISPWPLRRANGIRSDFAIFFRGLAHACSTSNLEIISSSHATRLQLAIDDLAVYENDSKGELWFKRLADNGREVRFGLLGLAATRDEISNPTSRKIMDDLIYSVGDVFQSIALTLVWHWRHQRLLAARERLLIIEGKARARAQEIDPSLIDAVIVPLLALAETAAGPWPLGRASGIHFFDSRRKPLGPMLRAHWRRNDVFFLHAVRLTLSFLVAVSLAQLLDLPHSYWMPMTVAWISKPDLSGTTMRIVSRIFGTLLGVFLIGLAFSIFVPNDLGLALIIGFGGFVVLVFLFSNYALAVTGITIFALTLFELIGDPVNETIGMRIVSTVTAGVIVFIVALLIPNRSGSKVELVLSEMVNDLDNYSDKILRSIDDRNGELSSDRKNLLHQRDLAAAAITAATYEVGHHSMRPADATYLFNILNSATAWCVAAEIAHTSAIDIAAHNQISREVAELRARLLSIHNNEAHLDRGHSSKVDHPFHQLIRNAHLILNKDI</sequence>
<feature type="domain" description="Integral membrane bound transporter" evidence="7">
    <location>
        <begin position="373"/>
        <end position="497"/>
    </location>
</feature>
<dbReference type="Pfam" id="PF13515">
    <property type="entry name" value="FUSC_2"/>
    <property type="match status" value="1"/>
</dbReference>
<feature type="transmembrane region" description="Helical" evidence="6">
    <location>
        <begin position="480"/>
        <end position="501"/>
    </location>
</feature>
<protein>
    <submittedName>
        <fullName evidence="8">Unannotated protein</fullName>
    </submittedName>
</protein>
<feature type="transmembrane region" description="Helical" evidence="6">
    <location>
        <begin position="94"/>
        <end position="113"/>
    </location>
</feature>
<keyword evidence="2" id="KW-1003">Cell membrane</keyword>
<keyword evidence="3 6" id="KW-0812">Transmembrane</keyword>
<evidence type="ECO:0000256" key="4">
    <source>
        <dbReference type="ARBA" id="ARBA00022989"/>
    </source>
</evidence>
<organism evidence="8">
    <name type="scientific">freshwater metagenome</name>
    <dbReference type="NCBI Taxonomy" id="449393"/>
    <lineage>
        <taxon>unclassified sequences</taxon>
        <taxon>metagenomes</taxon>
        <taxon>ecological metagenomes</taxon>
    </lineage>
</organism>
<evidence type="ECO:0000256" key="3">
    <source>
        <dbReference type="ARBA" id="ARBA00022692"/>
    </source>
</evidence>
<keyword evidence="4 6" id="KW-1133">Transmembrane helix</keyword>